<evidence type="ECO:0000256" key="1">
    <source>
        <dbReference type="SAM" id="MobiDB-lite"/>
    </source>
</evidence>
<organism evidence="2 3">
    <name type="scientific">Lasius platythorax</name>
    <dbReference type="NCBI Taxonomy" id="488582"/>
    <lineage>
        <taxon>Eukaryota</taxon>
        <taxon>Metazoa</taxon>
        <taxon>Ecdysozoa</taxon>
        <taxon>Arthropoda</taxon>
        <taxon>Hexapoda</taxon>
        <taxon>Insecta</taxon>
        <taxon>Pterygota</taxon>
        <taxon>Neoptera</taxon>
        <taxon>Endopterygota</taxon>
        <taxon>Hymenoptera</taxon>
        <taxon>Apocrita</taxon>
        <taxon>Aculeata</taxon>
        <taxon>Formicoidea</taxon>
        <taxon>Formicidae</taxon>
        <taxon>Formicinae</taxon>
        <taxon>Lasius</taxon>
        <taxon>Lasius</taxon>
    </lineage>
</organism>
<evidence type="ECO:0000313" key="2">
    <source>
        <dbReference type="EMBL" id="CAL1678267.1"/>
    </source>
</evidence>
<dbReference type="AlphaFoldDB" id="A0AAV2NFG1"/>
<protein>
    <recommendedName>
        <fullName evidence="4">Rho termination factor N-terminal domain-containing protein</fullName>
    </recommendedName>
</protein>
<dbReference type="EMBL" id="OZ034837">
    <property type="protein sequence ID" value="CAL1678267.1"/>
    <property type="molecule type" value="Genomic_DNA"/>
</dbReference>
<reference evidence="2" key="1">
    <citation type="submission" date="2024-04" db="EMBL/GenBank/DDBJ databases">
        <authorList>
            <consortium name="Molecular Ecology Group"/>
        </authorList>
    </citation>
    <scope>NUCLEOTIDE SEQUENCE</scope>
</reference>
<proteinExistence type="predicted"/>
<accession>A0AAV2NFG1</accession>
<feature type="region of interest" description="Disordered" evidence="1">
    <location>
        <begin position="132"/>
        <end position="162"/>
    </location>
</feature>
<feature type="region of interest" description="Disordered" evidence="1">
    <location>
        <begin position="60"/>
        <end position="99"/>
    </location>
</feature>
<keyword evidence="3" id="KW-1185">Reference proteome</keyword>
<evidence type="ECO:0008006" key="4">
    <source>
        <dbReference type="Google" id="ProtNLM"/>
    </source>
</evidence>
<feature type="region of interest" description="Disordered" evidence="1">
    <location>
        <begin position="183"/>
        <end position="202"/>
    </location>
</feature>
<name>A0AAV2NFG1_9HYME</name>
<sequence>MVGTRSQKFQQMSMERARLEALSLEELRQEALRYQLPVTASSDKDLLIEVIMSHLEQNSPFEEIMPPAQRSRAPSGARSRKGSGQADLPGPSTMSAPADEASGALERIAVTLGIFLEQQRRMMDEVRTFVRRDSSLPDEAPRPREREEAVRPPAISASSPAQAVSLLAPQIPEYGGADKENVHRFGRRESTELHRFTELPTT</sequence>
<gene>
    <name evidence="2" type="ORF">LPLAT_LOCUS4158</name>
</gene>
<feature type="compositionally biased region" description="Basic and acidic residues" evidence="1">
    <location>
        <begin position="132"/>
        <end position="150"/>
    </location>
</feature>
<evidence type="ECO:0000313" key="3">
    <source>
        <dbReference type="Proteomes" id="UP001497644"/>
    </source>
</evidence>
<dbReference type="Proteomes" id="UP001497644">
    <property type="component" value="Chromosome 14"/>
</dbReference>
<feature type="compositionally biased region" description="Low complexity" evidence="1">
    <location>
        <begin position="151"/>
        <end position="161"/>
    </location>
</feature>